<dbReference type="AlphaFoldDB" id="A0A1H3TKZ6"/>
<dbReference type="InterPro" id="IPR027417">
    <property type="entry name" value="P-loop_NTPase"/>
</dbReference>
<dbReference type="Gene3D" id="3.40.50.300">
    <property type="entry name" value="P-loop containing nucleotide triphosphate hydrolases"/>
    <property type="match status" value="1"/>
</dbReference>
<evidence type="ECO:0008006" key="3">
    <source>
        <dbReference type="Google" id="ProtNLM"/>
    </source>
</evidence>
<dbReference type="Proteomes" id="UP000183417">
    <property type="component" value="Unassembled WGS sequence"/>
</dbReference>
<sequence>MHELQAAFAELIASPRQHTLFQQARSMESLLVQLRLLWCLPAWNDGRLMQALQQLNQAAAVPTAALLAGGWLPHRYEARTRSILWCLPDGAATEPFHDEYISRCLQRRLLNQFIRPRTPLAGLCAESLPRPGGHPPAGFIFHLSRCGSTLVSGCLSELDGTLVLSEPPVFTELLLDSSLDRAQKRDGIAGLVSAITVAVPGRRNLVVKWNAWDIFQWELLHDLYPEVPGLMLVRDPVEILASHHRQAGRHMSGDPSLAGAGPVFCSGSGCQPFVSVLDHRMRVLQAMMERMRDLHESQGVPVLHYRQLDAEAMEQIARRFDLHAGEAARQRIAARLRQHAKALDQRFEPDGRDKAAVFGESERQRIEERLGPLHAQLLRRAQPVHE</sequence>
<dbReference type="SUPFAM" id="SSF52540">
    <property type="entry name" value="P-loop containing nucleoside triphosphate hydrolases"/>
    <property type="match status" value="1"/>
</dbReference>
<gene>
    <name evidence="1" type="ORF">SAMN05421547_13036</name>
</gene>
<organism evidence="1 2">
    <name type="scientific">Delftia lacustris</name>
    <dbReference type="NCBI Taxonomy" id="558537"/>
    <lineage>
        <taxon>Bacteria</taxon>
        <taxon>Pseudomonadati</taxon>
        <taxon>Pseudomonadota</taxon>
        <taxon>Betaproteobacteria</taxon>
        <taxon>Burkholderiales</taxon>
        <taxon>Comamonadaceae</taxon>
        <taxon>Delftia</taxon>
    </lineage>
</organism>
<protein>
    <recommendedName>
        <fullName evidence="3">Sulfotransferase family protein</fullName>
    </recommendedName>
</protein>
<evidence type="ECO:0000313" key="2">
    <source>
        <dbReference type="Proteomes" id="UP000183417"/>
    </source>
</evidence>
<accession>A0A1H3TKZ6</accession>
<dbReference type="RefSeq" id="WP_046239880.1">
    <property type="nucleotide sequence ID" value="NZ_CP141274.1"/>
</dbReference>
<evidence type="ECO:0000313" key="1">
    <source>
        <dbReference type="EMBL" id="SDZ50962.1"/>
    </source>
</evidence>
<reference evidence="1 2" key="1">
    <citation type="submission" date="2016-10" db="EMBL/GenBank/DDBJ databases">
        <authorList>
            <person name="de Groot N.N."/>
        </authorList>
    </citation>
    <scope>NUCLEOTIDE SEQUENCE [LARGE SCALE GENOMIC DNA]</scope>
    <source>
        <strain evidence="1 2">LMG 24775</strain>
    </source>
</reference>
<proteinExistence type="predicted"/>
<dbReference type="EMBL" id="FNPE01000030">
    <property type="protein sequence ID" value="SDZ50962.1"/>
    <property type="molecule type" value="Genomic_DNA"/>
</dbReference>
<dbReference type="GeneID" id="94692975"/>
<name>A0A1H3TKZ6_9BURK</name>